<reference evidence="2" key="1">
    <citation type="submission" date="2021-03" db="EMBL/GenBank/DDBJ databases">
        <title>Draft genome sequence of rust myrtle Austropuccinia psidii MF-1, a brazilian biotype.</title>
        <authorList>
            <person name="Quecine M.C."/>
            <person name="Pachon D.M.R."/>
            <person name="Bonatelli M.L."/>
            <person name="Correr F.H."/>
            <person name="Franceschini L.M."/>
            <person name="Leite T.F."/>
            <person name="Margarido G.R.A."/>
            <person name="Almeida C.A."/>
            <person name="Ferrarezi J.A."/>
            <person name="Labate C.A."/>
        </authorList>
    </citation>
    <scope>NUCLEOTIDE SEQUENCE</scope>
    <source>
        <strain evidence="2">MF-1</strain>
    </source>
</reference>
<evidence type="ECO:0000313" key="3">
    <source>
        <dbReference type="Proteomes" id="UP000765509"/>
    </source>
</evidence>
<feature type="compositionally biased region" description="Low complexity" evidence="1">
    <location>
        <begin position="96"/>
        <end position="110"/>
    </location>
</feature>
<sequence length="154" mass="16951">MPELPPVPKGNNRELVYGSQTETMGTPPKSLDRHLELISSSEEVHGARKDRRTSEGLYTHFLQRKSPTDKSLVEKPKHVIRGPEEEVGPWEKKKAPQASKGAKQAQASPKYQPEGKEKGKGKKSPSGTSLTSRITGFLSACDSNPKNKHDSQIP</sequence>
<feature type="region of interest" description="Disordered" evidence="1">
    <location>
        <begin position="1"/>
        <end position="154"/>
    </location>
</feature>
<evidence type="ECO:0000256" key="1">
    <source>
        <dbReference type="SAM" id="MobiDB-lite"/>
    </source>
</evidence>
<dbReference type="Proteomes" id="UP000765509">
    <property type="component" value="Unassembled WGS sequence"/>
</dbReference>
<organism evidence="2 3">
    <name type="scientific">Austropuccinia psidii MF-1</name>
    <dbReference type="NCBI Taxonomy" id="1389203"/>
    <lineage>
        <taxon>Eukaryota</taxon>
        <taxon>Fungi</taxon>
        <taxon>Dikarya</taxon>
        <taxon>Basidiomycota</taxon>
        <taxon>Pucciniomycotina</taxon>
        <taxon>Pucciniomycetes</taxon>
        <taxon>Pucciniales</taxon>
        <taxon>Sphaerophragmiaceae</taxon>
        <taxon>Austropuccinia</taxon>
    </lineage>
</organism>
<feature type="compositionally biased region" description="Basic and acidic residues" evidence="1">
    <location>
        <begin position="66"/>
        <end position="94"/>
    </location>
</feature>
<keyword evidence="3" id="KW-1185">Reference proteome</keyword>
<proteinExistence type="predicted"/>
<accession>A0A9Q3GJJ8</accession>
<feature type="compositionally biased region" description="Basic and acidic residues" evidence="1">
    <location>
        <begin position="145"/>
        <end position="154"/>
    </location>
</feature>
<name>A0A9Q3GJJ8_9BASI</name>
<dbReference type="EMBL" id="AVOT02002177">
    <property type="protein sequence ID" value="MBW0469434.1"/>
    <property type="molecule type" value="Genomic_DNA"/>
</dbReference>
<protein>
    <submittedName>
        <fullName evidence="2">Uncharacterized protein</fullName>
    </submittedName>
</protein>
<gene>
    <name evidence="2" type="ORF">O181_009149</name>
</gene>
<dbReference type="AlphaFoldDB" id="A0A9Q3GJJ8"/>
<evidence type="ECO:0000313" key="2">
    <source>
        <dbReference type="EMBL" id="MBW0469434.1"/>
    </source>
</evidence>
<comment type="caution">
    <text evidence="2">The sequence shown here is derived from an EMBL/GenBank/DDBJ whole genome shotgun (WGS) entry which is preliminary data.</text>
</comment>
<feature type="compositionally biased region" description="Basic and acidic residues" evidence="1">
    <location>
        <begin position="30"/>
        <end position="47"/>
    </location>
</feature>